<feature type="non-terminal residue" evidence="1">
    <location>
        <position position="1"/>
    </location>
</feature>
<reference evidence="1" key="1">
    <citation type="journal article" date="2014" name="Front. Microbiol.">
        <title>High frequency of phylogenetically diverse reductive dehalogenase-homologous genes in deep subseafloor sedimentary metagenomes.</title>
        <authorList>
            <person name="Kawai M."/>
            <person name="Futagami T."/>
            <person name="Toyoda A."/>
            <person name="Takaki Y."/>
            <person name="Nishi S."/>
            <person name="Hori S."/>
            <person name="Arai W."/>
            <person name="Tsubouchi T."/>
            <person name="Morono Y."/>
            <person name="Uchiyama I."/>
            <person name="Ito T."/>
            <person name="Fujiyama A."/>
            <person name="Inagaki F."/>
            <person name="Takami H."/>
        </authorList>
    </citation>
    <scope>NUCLEOTIDE SEQUENCE</scope>
    <source>
        <strain evidence="1">Expedition CK06-06</strain>
    </source>
</reference>
<gene>
    <name evidence="1" type="ORF">S01H4_55994</name>
</gene>
<organism evidence="1">
    <name type="scientific">marine sediment metagenome</name>
    <dbReference type="NCBI Taxonomy" id="412755"/>
    <lineage>
        <taxon>unclassified sequences</taxon>
        <taxon>metagenomes</taxon>
        <taxon>ecological metagenomes</taxon>
    </lineage>
</organism>
<accession>X1CRT7</accession>
<evidence type="ECO:0000313" key="1">
    <source>
        <dbReference type="EMBL" id="GAH10482.1"/>
    </source>
</evidence>
<name>X1CRT7_9ZZZZ</name>
<protein>
    <recommendedName>
        <fullName evidence="2">F5/8 type C domain-containing protein</fullName>
    </recommendedName>
</protein>
<comment type="caution">
    <text evidence="1">The sequence shown here is derived from an EMBL/GenBank/DDBJ whole genome shotgun (WGS) entry which is preliminary data.</text>
</comment>
<evidence type="ECO:0008006" key="2">
    <source>
        <dbReference type="Google" id="ProtNLM"/>
    </source>
</evidence>
<dbReference type="AlphaFoldDB" id="X1CRT7"/>
<proteinExistence type="predicted"/>
<sequence length="136" mass="15308">WQSPTGYVDGESKWGSEVDAYDEDVGDEAWTIWKAAYLELTRVALNCDKVRVYVSVSIFGSPNYDVDVYYSGGWHNIHSGESANKEWVEFAVGSTESITAMRLKHNSGGMGNFQWWEADFNQVAAPPSARRIFITQ</sequence>
<dbReference type="EMBL" id="BART01032395">
    <property type="protein sequence ID" value="GAH10482.1"/>
    <property type="molecule type" value="Genomic_DNA"/>
</dbReference>